<keyword evidence="1" id="KW-0812">Transmembrane</keyword>
<accession>A0A0F9LET9</accession>
<proteinExistence type="predicted"/>
<dbReference type="AlphaFoldDB" id="A0A0F9LET9"/>
<reference evidence="2" key="1">
    <citation type="journal article" date="2015" name="Nature">
        <title>Complex archaea that bridge the gap between prokaryotes and eukaryotes.</title>
        <authorList>
            <person name="Spang A."/>
            <person name="Saw J.H."/>
            <person name="Jorgensen S.L."/>
            <person name="Zaremba-Niedzwiedzka K."/>
            <person name="Martijn J."/>
            <person name="Lind A.E."/>
            <person name="van Eijk R."/>
            <person name="Schleper C."/>
            <person name="Guy L."/>
            <person name="Ettema T.J."/>
        </authorList>
    </citation>
    <scope>NUCLEOTIDE SEQUENCE</scope>
</reference>
<gene>
    <name evidence="2" type="ORF">LCGC14_1518930</name>
</gene>
<evidence type="ECO:0000256" key="1">
    <source>
        <dbReference type="SAM" id="Phobius"/>
    </source>
</evidence>
<sequence>MLATTSISITTLVGLVFLFSFIQSIFLIILYYVIAYKHGPIIKEIIEKNKA</sequence>
<evidence type="ECO:0000313" key="2">
    <source>
        <dbReference type="EMBL" id="KKM62710.1"/>
    </source>
</evidence>
<feature type="transmembrane region" description="Helical" evidence="1">
    <location>
        <begin position="12"/>
        <end position="34"/>
    </location>
</feature>
<name>A0A0F9LET9_9ZZZZ</name>
<protein>
    <submittedName>
        <fullName evidence="2">Uncharacterized protein</fullName>
    </submittedName>
</protein>
<keyword evidence="1" id="KW-0472">Membrane</keyword>
<organism evidence="2">
    <name type="scientific">marine sediment metagenome</name>
    <dbReference type="NCBI Taxonomy" id="412755"/>
    <lineage>
        <taxon>unclassified sequences</taxon>
        <taxon>metagenomes</taxon>
        <taxon>ecological metagenomes</taxon>
    </lineage>
</organism>
<comment type="caution">
    <text evidence="2">The sequence shown here is derived from an EMBL/GenBank/DDBJ whole genome shotgun (WGS) entry which is preliminary data.</text>
</comment>
<keyword evidence="1" id="KW-1133">Transmembrane helix</keyword>
<dbReference type="EMBL" id="LAZR01011240">
    <property type="protein sequence ID" value="KKM62710.1"/>
    <property type="molecule type" value="Genomic_DNA"/>
</dbReference>